<dbReference type="EMBL" id="PQFF01000096">
    <property type="protein sequence ID" value="RHZ82796.1"/>
    <property type="molecule type" value="Genomic_DNA"/>
</dbReference>
<protein>
    <submittedName>
        <fullName evidence="2">Uncharacterized protein</fullName>
    </submittedName>
</protein>
<organism evidence="2 3">
    <name type="scientific">Diversispora epigaea</name>
    <dbReference type="NCBI Taxonomy" id="1348612"/>
    <lineage>
        <taxon>Eukaryota</taxon>
        <taxon>Fungi</taxon>
        <taxon>Fungi incertae sedis</taxon>
        <taxon>Mucoromycota</taxon>
        <taxon>Glomeromycotina</taxon>
        <taxon>Glomeromycetes</taxon>
        <taxon>Diversisporales</taxon>
        <taxon>Diversisporaceae</taxon>
        <taxon>Diversispora</taxon>
    </lineage>
</organism>
<name>A0A397J9Y5_9GLOM</name>
<sequence>MTKLEHAKSTGYERKVRAYPDSQGQNMQSRLQAGTCKVDWTGLNIKQTNQDDEMIQKHISEHNEEQHNEILKNAIVRDQVIRATLTEHLSRKQPAEEAPVITPTSGDLFQPDITNTEDDNCFNDCDESDNVSTEVQRFITKMKEMKGEKHRLFEYHIVNLSEKILEDPVNKVFSNEDKKKNAKALEKKRKTIVYVMHRVEGLYIVEILTNFIIPNTYVLEEIIIFKVYFFKVTGLC</sequence>
<evidence type="ECO:0000313" key="3">
    <source>
        <dbReference type="Proteomes" id="UP000266861"/>
    </source>
</evidence>
<reference evidence="2 3" key="1">
    <citation type="submission" date="2018-08" db="EMBL/GenBank/DDBJ databases">
        <title>Genome and evolution of the arbuscular mycorrhizal fungus Diversispora epigaea (formerly Glomus versiforme) and its bacterial endosymbionts.</title>
        <authorList>
            <person name="Sun X."/>
            <person name="Fei Z."/>
            <person name="Harrison M."/>
        </authorList>
    </citation>
    <scope>NUCLEOTIDE SEQUENCE [LARGE SCALE GENOMIC DNA]</scope>
    <source>
        <strain evidence="2 3">IT104</strain>
    </source>
</reference>
<keyword evidence="3" id="KW-1185">Reference proteome</keyword>
<evidence type="ECO:0000256" key="1">
    <source>
        <dbReference type="SAM" id="MobiDB-lite"/>
    </source>
</evidence>
<comment type="caution">
    <text evidence="2">The sequence shown here is derived from an EMBL/GenBank/DDBJ whole genome shotgun (WGS) entry which is preliminary data.</text>
</comment>
<gene>
    <name evidence="2" type="ORF">Glove_103g224</name>
</gene>
<accession>A0A397J9Y5</accession>
<feature type="region of interest" description="Disordered" evidence="1">
    <location>
        <begin position="90"/>
        <end position="110"/>
    </location>
</feature>
<dbReference type="OrthoDB" id="2331847at2759"/>
<dbReference type="AlphaFoldDB" id="A0A397J9Y5"/>
<dbReference type="Proteomes" id="UP000266861">
    <property type="component" value="Unassembled WGS sequence"/>
</dbReference>
<proteinExistence type="predicted"/>
<evidence type="ECO:0000313" key="2">
    <source>
        <dbReference type="EMBL" id="RHZ82796.1"/>
    </source>
</evidence>